<dbReference type="PANTHER" id="PTHR10429">
    <property type="entry name" value="DNA-3-METHYLADENINE GLYCOSYLASE"/>
    <property type="match status" value="1"/>
</dbReference>
<protein>
    <recommendedName>
        <fullName evidence="5">Putative 3-methyladenine DNA glycosylase</fullName>
        <ecNumber evidence="5">3.2.2.-</ecNumber>
    </recommendedName>
</protein>
<evidence type="ECO:0000256" key="5">
    <source>
        <dbReference type="HAMAP-Rule" id="MF_00527"/>
    </source>
</evidence>
<sequence length="306" mass="30912">MVGVGVGVESDESAVSDAVSVARGAPGSELRPATRADLAGLPVDVAPRLLGGILEVTADGDTVAVRLTEVEAYHGQGTGPVPDPGSHARMGRTARNSTMWGEPGHLYVYLSHGIHSCVNVVCGPAGTPGGILLRAGEVVSGADAATRRRTAVRAAPAQGAAAQDAATQGAAARGAAARGAAAPPRTPERAAPSAAVSSSGEATVRARTLAHRDLARGPGRLGQAVGLRHLQHDGIDAITAEPRAGACARLFLLDRVLPATVSGPRVGVAGLAGTASFPWRFWIDGDPTVSAFRWGRGARDVHASSV</sequence>
<dbReference type="Gene3D" id="3.10.300.10">
    <property type="entry name" value="Methylpurine-DNA glycosylase (MPG)"/>
    <property type="match status" value="1"/>
</dbReference>
<evidence type="ECO:0000256" key="3">
    <source>
        <dbReference type="ARBA" id="ARBA00022801"/>
    </source>
</evidence>
<dbReference type="Proteomes" id="UP001324533">
    <property type="component" value="Chromosome"/>
</dbReference>
<feature type="region of interest" description="Disordered" evidence="6">
    <location>
        <begin position="155"/>
        <end position="202"/>
    </location>
</feature>
<accession>A0ABZ0VK09</accession>
<keyword evidence="8" id="KW-1185">Reference proteome</keyword>
<evidence type="ECO:0000313" key="8">
    <source>
        <dbReference type="Proteomes" id="UP001324533"/>
    </source>
</evidence>
<evidence type="ECO:0000256" key="1">
    <source>
        <dbReference type="ARBA" id="ARBA00009232"/>
    </source>
</evidence>
<keyword evidence="3 5" id="KW-0378">Hydrolase</keyword>
<evidence type="ECO:0000256" key="6">
    <source>
        <dbReference type="SAM" id="MobiDB-lite"/>
    </source>
</evidence>
<comment type="similarity">
    <text evidence="1 5">Belongs to the DNA glycosylase MPG family.</text>
</comment>
<dbReference type="PANTHER" id="PTHR10429:SF0">
    <property type="entry name" value="DNA-3-METHYLADENINE GLYCOSYLASE"/>
    <property type="match status" value="1"/>
</dbReference>
<dbReference type="InterPro" id="IPR011034">
    <property type="entry name" value="Formyl_transferase-like_C_sf"/>
</dbReference>
<keyword evidence="2 5" id="KW-0227">DNA damage</keyword>
<dbReference type="CDD" id="cd00540">
    <property type="entry name" value="AAG"/>
    <property type="match status" value="1"/>
</dbReference>
<dbReference type="EMBL" id="CP139779">
    <property type="protein sequence ID" value="WQB72097.1"/>
    <property type="molecule type" value="Genomic_DNA"/>
</dbReference>
<dbReference type="SUPFAM" id="SSF50486">
    <property type="entry name" value="FMT C-terminal domain-like"/>
    <property type="match status" value="1"/>
</dbReference>
<evidence type="ECO:0000256" key="4">
    <source>
        <dbReference type="ARBA" id="ARBA00023204"/>
    </source>
</evidence>
<feature type="compositionally biased region" description="Low complexity" evidence="6">
    <location>
        <begin position="155"/>
        <end position="195"/>
    </location>
</feature>
<dbReference type="Pfam" id="PF02245">
    <property type="entry name" value="Pur_DNA_glyco"/>
    <property type="match status" value="2"/>
</dbReference>
<dbReference type="InterPro" id="IPR036995">
    <property type="entry name" value="MPG_sf"/>
</dbReference>
<keyword evidence="4 5" id="KW-0234">DNA repair</keyword>
<proteinExistence type="inferred from homology"/>
<dbReference type="HAMAP" id="MF_00527">
    <property type="entry name" value="3MGH"/>
    <property type="match status" value="1"/>
</dbReference>
<evidence type="ECO:0000313" key="7">
    <source>
        <dbReference type="EMBL" id="WQB72097.1"/>
    </source>
</evidence>
<reference evidence="7 8" key="1">
    <citation type="submission" date="2023-06" db="EMBL/GenBank/DDBJ databases">
        <title>Rock-solubilizing bacteria, Microbacterium invictum, promotes re-establishment of vegetation in rocky wasteland by accelerating rock bio-weathering and reshaping soil bacterial community.</title>
        <authorList>
            <person name="Liu C."/>
        </authorList>
    </citation>
    <scope>NUCLEOTIDE SEQUENCE [LARGE SCALE GENOMIC DNA]</scope>
    <source>
        <strain evidence="7 8">X-18</strain>
    </source>
</reference>
<dbReference type="EC" id="3.2.2.-" evidence="5"/>
<organism evidence="7 8">
    <name type="scientific">Microbacterium invictum</name>
    <dbReference type="NCBI Taxonomy" id="515415"/>
    <lineage>
        <taxon>Bacteria</taxon>
        <taxon>Bacillati</taxon>
        <taxon>Actinomycetota</taxon>
        <taxon>Actinomycetes</taxon>
        <taxon>Micrococcales</taxon>
        <taxon>Microbacteriaceae</taxon>
        <taxon>Microbacterium</taxon>
    </lineage>
</organism>
<gene>
    <name evidence="7" type="ORF">T9R20_16515</name>
</gene>
<evidence type="ECO:0000256" key="2">
    <source>
        <dbReference type="ARBA" id="ARBA00022763"/>
    </source>
</evidence>
<dbReference type="InterPro" id="IPR003180">
    <property type="entry name" value="MPG"/>
</dbReference>
<name>A0ABZ0VK09_9MICO</name>